<sequence length="167" mass="19470">MLGISAGFERVSGAWPEFVPIVRQNQFVPDRTIPRVQTCFLHELINGCDIHLPDVEKRERNPELERRCQRLQKEQDNREYRRMVHNVDKTSQQQDYFSVGKDLREMNRQMVSVFNFVITVGGAFAFGYKAIEYSFNGDTFMMQMIGGLVLATVVFFADLYFLLKENS</sequence>
<proteinExistence type="predicted"/>
<keyword evidence="8" id="KW-1185">Reference proteome</keyword>
<evidence type="ECO:0000256" key="6">
    <source>
        <dbReference type="SAM" id="Phobius"/>
    </source>
</evidence>
<evidence type="ECO:0000256" key="3">
    <source>
        <dbReference type="ARBA" id="ARBA00022824"/>
    </source>
</evidence>
<evidence type="ECO:0000313" key="8">
    <source>
        <dbReference type="Proteomes" id="UP001164746"/>
    </source>
</evidence>
<keyword evidence="5 6" id="KW-0472">Membrane</keyword>
<evidence type="ECO:0000256" key="1">
    <source>
        <dbReference type="ARBA" id="ARBA00004477"/>
    </source>
</evidence>
<accession>A0ABY7E5V6</accession>
<comment type="subcellular location">
    <subcellularLocation>
        <location evidence="1">Endoplasmic reticulum membrane</location>
        <topology evidence="1">Multi-pass membrane protein</topology>
    </subcellularLocation>
</comment>
<evidence type="ECO:0000256" key="5">
    <source>
        <dbReference type="ARBA" id="ARBA00023136"/>
    </source>
</evidence>
<dbReference type="InterPro" id="IPR021013">
    <property type="entry name" value="ATPase_Vma12"/>
</dbReference>
<keyword evidence="3" id="KW-0256">Endoplasmic reticulum</keyword>
<dbReference type="PANTHER" id="PTHR31394">
    <property type="entry name" value="TRANSMEMBRANE PROTEIN 199"/>
    <property type="match status" value="1"/>
</dbReference>
<dbReference type="PANTHER" id="PTHR31394:SF1">
    <property type="entry name" value="TRANSMEMBRANE PROTEIN 199"/>
    <property type="match status" value="1"/>
</dbReference>
<feature type="transmembrane region" description="Helical" evidence="6">
    <location>
        <begin position="110"/>
        <end position="128"/>
    </location>
</feature>
<dbReference type="Proteomes" id="UP001164746">
    <property type="component" value="Chromosome 4"/>
</dbReference>
<evidence type="ECO:0000256" key="2">
    <source>
        <dbReference type="ARBA" id="ARBA00022692"/>
    </source>
</evidence>
<evidence type="ECO:0000313" key="7">
    <source>
        <dbReference type="EMBL" id="WAR03799.1"/>
    </source>
</evidence>
<dbReference type="Pfam" id="PF11712">
    <property type="entry name" value="Vma12"/>
    <property type="match status" value="1"/>
</dbReference>
<evidence type="ECO:0000256" key="4">
    <source>
        <dbReference type="ARBA" id="ARBA00022989"/>
    </source>
</evidence>
<protein>
    <submittedName>
        <fullName evidence="7">TM199-like protein</fullName>
    </submittedName>
</protein>
<dbReference type="EMBL" id="CP111015">
    <property type="protein sequence ID" value="WAR03799.1"/>
    <property type="molecule type" value="Genomic_DNA"/>
</dbReference>
<organism evidence="7 8">
    <name type="scientific">Mya arenaria</name>
    <name type="common">Soft-shell clam</name>
    <dbReference type="NCBI Taxonomy" id="6604"/>
    <lineage>
        <taxon>Eukaryota</taxon>
        <taxon>Metazoa</taxon>
        <taxon>Spiralia</taxon>
        <taxon>Lophotrochozoa</taxon>
        <taxon>Mollusca</taxon>
        <taxon>Bivalvia</taxon>
        <taxon>Autobranchia</taxon>
        <taxon>Heteroconchia</taxon>
        <taxon>Euheterodonta</taxon>
        <taxon>Imparidentia</taxon>
        <taxon>Neoheterodontei</taxon>
        <taxon>Myida</taxon>
        <taxon>Myoidea</taxon>
        <taxon>Myidae</taxon>
        <taxon>Mya</taxon>
    </lineage>
</organism>
<reference evidence="7" key="1">
    <citation type="submission" date="2022-11" db="EMBL/GenBank/DDBJ databases">
        <title>Centuries of genome instability and evolution in soft-shell clam transmissible cancer (bioRxiv).</title>
        <authorList>
            <person name="Hart S.F.M."/>
            <person name="Yonemitsu M.A."/>
            <person name="Giersch R.M."/>
            <person name="Beal B.F."/>
            <person name="Arriagada G."/>
            <person name="Davis B.W."/>
            <person name="Ostrander E.A."/>
            <person name="Goff S.P."/>
            <person name="Metzger M.J."/>
        </authorList>
    </citation>
    <scope>NUCLEOTIDE SEQUENCE</scope>
    <source>
        <strain evidence="7">MELC-2E11</strain>
        <tissue evidence="7">Siphon/mantle</tissue>
    </source>
</reference>
<name>A0ABY7E5V6_MYAAR</name>
<keyword evidence="4 6" id="KW-1133">Transmembrane helix</keyword>
<keyword evidence="2 6" id="KW-0812">Transmembrane</keyword>
<gene>
    <name evidence="7" type="ORF">MAR_010357</name>
</gene>
<feature type="transmembrane region" description="Helical" evidence="6">
    <location>
        <begin position="140"/>
        <end position="163"/>
    </location>
</feature>